<gene>
    <name evidence="3" type="ORF">MIMGU_mgv1a000071mg</name>
</gene>
<dbReference type="PANTHER" id="PTHR15682:SF2">
    <property type="entry name" value="UNHEALTHY RIBOSOME BIOGENESIS PROTEIN 2 HOMOLOG"/>
    <property type="match status" value="1"/>
</dbReference>
<dbReference type="GO" id="GO:0005730">
    <property type="term" value="C:nucleolus"/>
    <property type="evidence" value="ECO:0000318"/>
    <property type="project" value="GO_Central"/>
</dbReference>
<evidence type="ECO:0000256" key="1">
    <source>
        <dbReference type="SAM" id="MobiDB-lite"/>
    </source>
</evidence>
<feature type="compositionally biased region" description="Basic and acidic residues" evidence="1">
    <location>
        <begin position="32"/>
        <end position="41"/>
    </location>
</feature>
<name>A0A022RC15_ERYGU</name>
<dbReference type="InterPro" id="IPR052609">
    <property type="entry name" value="Ribosome_Biogenesis_Reg"/>
</dbReference>
<dbReference type="InterPro" id="IPR018849">
    <property type="entry name" value="Urb2/Npa2_C"/>
</dbReference>
<dbReference type="GO" id="GO:0042254">
    <property type="term" value="P:ribosome biogenesis"/>
    <property type="evidence" value="ECO:0000318"/>
    <property type="project" value="GO_Central"/>
</dbReference>
<dbReference type="eggNOG" id="ENOG502QWPJ">
    <property type="taxonomic scope" value="Eukaryota"/>
</dbReference>
<dbReference type="PhylomeDB" id="A0A022RC15"/>
<evidence type="ECO:0000313" key="4">
    <source>
        <dbReference type="Proteomes" id="UP000030748"/>
    </source>
</evidence>
<dbReference type="STRING" id="4155.A0A022RC15"/>
<keyword evidence="4" id="KW-1185">Reference proteome</keyword>
<accession>A0A022RC15</accession>
<dbReference type="OrthoDB" id="160374at2759"/>
<evidence type="ECO:0000259" key="2">
    <source>
        <dbReference type="Pfam" id="PF10441"/>
    </source>
</evidence>
<sequence>MEASIPPKRRRKVGYAEPCSEPVPIKKKRKERSTDSVEQVRKDKKVTRVHQSDRESEIKESSSWNSLQLILSLQDKNIDLIKKVDVAFDYVKSNSIEEMDDTRQTLQVISTSRTIVFLNDWVQSVLISSEKKTKLEEKKPEFGASGSVLDLKCWKIFHFCLEKSKTFHLQLICYKDLLRVIHSITMDASSNLNNMSLCCEGTSVERLQLYEVALDCISLVFSSHGGVANQNMDLWILLMDKVLELVLEVVKMQLESSKLGYFVLQLSCCLFEPFAKFLRLHPTRKNNFHNFIDKLLVPLLHSSHVLHSSSWGSSIEWTNLPKLIEEVLAQGLFHPTHIDGFLNLQSSNRYRNSSEVTATVKEEKIAIKSYHRHLFDKVEKMIAEKNGSPLIGLAELLHLFVSSVTKHKGVLVDGGDSKQSEVSSKKISVSHSMEAELRKSILDYFVQILEYLLEYLNKYLQSDGEAVSLFNVSSTIRSINNLLASFINDKLYLRTEDTSEGAAMNFLKLIYDTLMSISSKISHKKASSCGSDEKSQNSLYISVRKDLIVTVHHLLDIEYEVVGDDLESLWAMVFSSTACCYSSMDVEGQPLLFSEILRLGCKLIDLYSELRQVDSSISSLCRALRHSSSLVGDSEAYTQFASYSNALSMLLCSSKFRLSLGNAIKAIPEGQASGCIKQLSSDIMESLDWIKCGHQLKTEKSNKCDSLQFRLRAELLGKVLSEVYIIILDSITVTSGNSYLLGVSLTNLLEIIRPGLSNLVSSQEICVLVDGVSLSKSTGCDNVSICWILVVFFRLILSYRSLFRQTIRLVAPRESEKMSLVMSDSLTIRPASDWLEMAGSFGKDLLSSIIQPPATVLDVIHSVLDICTQDSVVLCPPLVWVLNAVALQRLVELNLLIRSSEYKLQWKDADDSSCRKWEKRVTRMRNEAVGLTKFMMESLSSIYKDQIFAPSFGGGIDKSFSVGSLEEKSLAYALWWTNCQHVDIWCSHAAKKDLKKFLTLVIQASISYINEDNCHSTTNKPIYLEKVTAYQIALEFLSNTISYEQRFVCRYMASSFCKILQMSVSSIFATSGVDLSESPDWIKVLSEVEKPSDVQIGGFPWRKPDMVPAENGNEQINVEFAKCQRLLTLLVQMPEEYLSLESSSLYITYILNLERLLVSSLLEWRRESCSHNPYQIFRLLVTCRKVLPTLALASGKVNVSGSLKCSLPLPWLLKSLSAVIGVQNTFPEDNAFEAKVAIFSMLHYTSYAWLLASKDQFHHEIGSILSDRKLRRKRKNLKPGTVEPDISECNLQSVLQLTDTLDENMHKSLTTFKDEFLHKGCQDLNKLSSTIACFQGLLWGLASTLDNKSFRMKLSNNTKMMTRINSSVHSCMNFISFLIKASFLEDQPSGKMVSSGTKDVLMKRNLEEQSCPAISDLEAFLSQVQHQKLCLKKSLLMQIFRGENAEASFFLGQLFMACSVVVRLNMQIDLTSIPWSLFAIVVDIAQFLLLEFSRSEEMPHQFAFFWLDGAVKFLEELGSYFPRFDPSLSRDFYSKMTGLHLKVIGKCISLQKKEAKLDNQGKSCISLETNRLDEFKERLRISFRKYMEKKSSELHLLSVIVAVERALVGEQKGVMANYEIVCGSSNGGEVSSFVAGGIDCLDSILELLLTGSKHLEGTIKEHIQSLVACLFNVILHLQGPTIFYDYVESIKAYERPNSGSVVLMCVEILTKISRNPFFFKKGACHMMQCLRVPGALFQYLLQLQIVNISSDIGTSKCAFDRKFSVELYAISCRMLCTAIKNHGSETRDCIALLEDSVSVLLHCLETVNVHHVDGRESFSWEVQEAVKCASCLRRVYEEVRQQKDLFKEHSFKFLSRYIWVYCGFGPAGNGLIREVDEALKPGVYALLDMCSADNELQNLHTVFGEGPCRSTLAALRNDYENNFQYTGKV</sequence>
<dbReference type="Pfam" id="PF10441">
    <property type="entry name" value="Urb2"/>
    <property type="match status" value="1"/>
</dbReference>
<dbReference type="PANTHER" id="PTHR15682">
    <property type="entry name" value="UNHEALTHY RIBOSOME BIOGENESIS PROTEIN 2 HOMOLOG"/>
    <property type="match status" value="1"/>
</dbReference>
<evidence type="ECO:0000313" key="3">
    <source>
        <dbReference type="EMBL" id="EYU37877.1"/>
    </source>
</evidence>
<feature type="region of interest" description="Disordered" evidence="1">
    <location>
        <begin position="1"/>
        <end position="57"/>
    </location>
</feature>
<organism evidence="3 4">
    <name type="scientific">Erythranthe guttata</name>
    <name type="common">Yellow monkey flower</name>
    <name type="synonym">Mimulus guttatus</name>
    <dbReference type="NCBI Taxonomy" id="4155"/>
    <lineage>
        <taxon>Eukaryota</taxon>
        <taxon>Viridiplantae</taxon>
        <taxon>Streptophyta</taxon>
        <taxon>Embryophyta</taxon>
        <taxon>Tracheophyta</taxon>
        <taxon>Spermatophyta</taxon>
        <taxon>Magnoliopsida</taxon>
        <taxon>eudicotyledons</taxon>
        <taxon>Gunneridae</taxon>
        <taxon>Pentapetalae</taxon>
        <taxon>asterids</taxon>
        <taxon>lamiids</taxon>
        <taxon>Lamiales</taxon>
        <taxon>Phrymaceae</taxon>
        <taxon>Erythranthe</taxon>
    </lineage>
</organism>
<reference evidence="3 4" key="1">
    <citation type="journal article" date="2013" name="Proc. Natl. Acad. Sci. U.S.A.">
        <title>Fine-scale variation in meiotic recombination in Mimulus inferred from population shotgun sequencing.</title>
        <authorList>
            <person name="Hellsten U."/>
            <person name="Wright K.M."/>
            <person name="Jenkins J."/>
            <person name="Shu S."/>
            <person name="Yuan Y."/>
            <person name="Wessler S.R."/>
            <person name="Schmutz J."/>
            <person name="Willis J.H."/>
            <person name="Rokhsar D.S."/>
        </authorList>
    </citation>
    <scope>NUCLEOTIDE SEQUENCE [LARGE SCALE GENOMIC DNA]</scope>
    <source>
        <strain evidence="4">cv. DUN x IM62</strain>
    </source>
</reference>
<dbReference type="Proteomes" id="UP000030748">
    <property type="component" value="Unassembled WGS sequence"/>
</dbReference>
<dbReference type="EMBL" id="KI630513">
    <property type="protein sequence ID" value="EYU37877.1"/>
    <property type="molecule type" value="Genomic_DNA"/>
</dbReference>
<proteinExistence type="predicted"/>
<dbReference type="KEGG" id="egt:105957714"/>
<feature type="domain" description="Nucleolar 27S pre-rRNA processing Urb2/Npa2 C-terminal" evidence="2">
    <location>
        <begin position="1704"/>
        <end position="1928"/>
    </location>
</feature>
<protein>
    <recommendedName>
        <fullName evidence="2">Nucleolar 27S pre-rRNA processing Urb2/Npa2 C-terminal domain-containing protein</fullName>
    </recommendedName>
</protein>
<dbReference type="OMA" id="CLDYRCW"/>